<dbReference type="AlphaFoldDB" id="A0AAV0Y9E1"/>
<dbReference type="EMBL" id="CARXXK010001804">
    <property type="protein sequence ID" value="CAI6377565.1"/>
    <property type="molecule type" value="Genomic_DNA"/>
</dbReference>
<name>A0AAV0Y9E1_9HEMI</name>
<dbReference type="PANTHER" id="PTHR46289:SF14">
    <property type="entry name" value="DUF4371 DOMAIN-CONTAINING PROTEIN"/>
    <property type="match status" value="1"/>
</dbReference>
<dbReference type="GO" id="GO:0046983">
    <property type="term" value="F:protein dimerization activity"/>
    <property type="evidence" value="ECO:0007669"/>
    <property type="project" value="InterPro"/>
</dbReference>
<dbReference type="InterPro" id="IPR052958">
    <property type="entry name" value="IFN-induced_PKR_regulator"/>
</dbReference>
<evidence type="ECO:0000313" key="3">
    <source>
        <dbReference type="Proteomes" id="UP001160148"/>
    </source>
</evidence>
<feature type="domain" description="HAT C-terminal dimerisation" evidence="1">
    <location>
        <begin position="148"/>
        <end position="209"/>
    </location>
</feature>
<comment type="caution">
    <text evidence="2">The sequence shown here is derived from an EMBL/GenBank/DDBJ whole genome shotgun (WGS) entry which is preliminary data.</text>
</comment>
<organism evidence="2 3">
    <name type="scientific">Macrosiphum euphorbiae</name>
    <name type="common">potato aphid</name>
    <dbReference type="NCBI Taxonomy" id="13131"/>
    <lineage>
        <taxon>Eukaryota</taxon>
        <taxon>Metazoa</taxon>
        <taxon>Ecdysozoa</taxon>
        <taxon>Arthropoda</taxon>
        <taxon>Hexapoda</taxon>
        <taxon>Insecta</taxon>
        <taxon>Pterygota</taxon>
        <taxon>Neoptera</taxon>
        <taxon>Paraneoptera</taxon>
        <taxon>Hemiptera</taxon>
        <taxon>Sternorrhyncha</taxon>
        <taxon>Aphidomorpha</taxon>
        <taxon>Aphidoidea</taxon>
        <taxon>Aphididae</taxon>
        <taxon>Macrosiphini</taxon>
        <taxon>Macrosiphum</taxon>
    </lineage>
</organism>
<dbReference type="Pfam" id="PF05699">
    <property type="entry name" value="Dimer_Tnp_hAT"/>
    <property type="match status" value="1"/>
</dbReference>
<dbReference type="InterPro" id="IPR012337">
    <property type="entry name" value="RNaseH-like_sf"/>
</dbReference>
<protein>
    <recommendedName>
        <fullName evidence="1">HAT C-terminal dimerisation domain-containing protein</fullName>
    </recommendedName>
</protein>
<dbReference type="PANTHER" id="PTHR46289">
    <property type="entry name" value="52 KDA REPRESSOR OF THE INHIBITOR OF THE PROTEIN KINASE-LIKE PROTEIN-RELATED"/>
    <property type="match status" value="1"/>
</dbReference>
<reference evidence="2 3" key="1">
    <citation type="submission" date="2023-01" db="EMBL/GenBank/DDBJ databases">
        <authorList>
            <person name="Whitehead M."/>
        </authorList>
    </citation>
    <scope>NUCLEOTIDE SEQUENCE [LARGE SCALE GENOMIC DNA]</scope>
</reference>
<dbReference type="Proteomes" id="UP001160148">
    <property type="component" value="Unassembled WGS sequence"/>
</dbReference>
<sequence>MIEVLIITLKKIREDAKNEFHILYENKIASEFDLELTKKRVVGKQTNRENPPNTNSVEDYYRVTVFVPYLDNFISQLSTRFLNHKSIFNGFDCLFKTSLNKEEREEFKTLVEFYSPHVETFDICISELQIWKNKIQDGVFKNALEAIKICDKDVFPNVHFLIKIFCTLPVSTAEPERSFSSMKRIKTYLRNSMKETRLNGLSLMSIHRDIEIKVDEVIDELALDPKKIDLLL</sequence>
<proteinExistence type="predicted"/>
<dbReference type="InterPro" id="IPR008906">
    <property type="entry name" value="HATC_C_dom"/>
</dbReference>
<gene>
    <name evidence="2" type="ORF">MEUPH1_LOCUS30802</name>
</gene>
<accession>A0AAV0Y9E1</accession>
<evidence type="ECO:0000313" key="2">
    <source>
        <dbReference type="EMBL" id="CAI6377565.1"/>
    </source>
</evidence>
<evidence type="ECO:0000259" key="1">
    <source>
        <dbReference type="Pfam" id="PF05699"/>
    </source>
</evidence>
<keyword evidence="3" id="KW-1185">Reference proteome</keyword>
<dbReference type="SUPFAM" id="SSF53098">
    <property type="entry name" value="Ribonuclease H-like"/>
    <property type="match status" value="1"/>
</dbReference>